<evidence type="ECO:0000313" key="2">
    <source>
        <dbReference type="EMBL" id="CAF1164012.1"/>
    </source>
</evidence>
<protein>
    <submittedName>
        <fullName evidence="2">Uncharacterized protein</fullName>
    </submittedName>
</protein>
<sequence>MYRKSFISRIHFLNNSLSLSISAQHFFGFDIRYHNRLRDKDRTTFSHSSNLNKSIMGILTGRNEALKLLALSDLAFIGTLTDYAKGMSTRSSTPTTHYTLEFDKYEQIRGAPIKNDEPHFHYMQIGSSGQITDPKTHKLIPAPEPKHLQAGQLYLALLNEPQQIKQLVEITTDDVNVLRQAALEK</sequence>
<accession>A0A814TSS9</accession>
<dbReference type="EMBL" id="CAJNOH010000488">
    <property type="protein sequence ID" value="CAF1055436.1"/>
    <property type="molecule type" value="Genomic_DNA"/>
</dbReference>
<name>A0A814TSS9_9BILA</name>
<keyword evidence="3" id="KW-1185">Reference proteome</keyword>
<evidence type="ECO:0000313" key="3">
    <source>
        <dbReference type="Proteomes" id="UP000663870"/>
    </source>
</evidence>
<gene>
    <name evidence="2" type="ORF">JXQ802_LOCUS22416</name>
    <name evidence="1" type="ORF">PYM288_LOCUS17366</name>
</gene>
<evidence type="ECO:0000313" key="1">
    <source>
        <dbReference type="EMBL" id="CAF1055436.1"/>
    </source>
</evidence>
<organism evidence="2 3">
    <name type="scientific">Rotaria sordida</name>
    <dbReference type="NCBI Taxonomy" id="392033"/>
    <lineage>
        <taxon>Eukaryota</taxon>
        <taxon>Metazoa</taxon>
        <taxon>Spiralia</taxon>
        <taxon>Gnathifera</taxon>
        <taxon>Rotifera</taxon>
        <taxon>Eurotatoria</taxon>
        <taxon>Bdelloidea</taxon>
        <taxon>Philodinida</taxon>
        <taxon>Philodinidae</taxon>
        <taxon>Rotaria</taxon>
    </lineage>
</organism>
<dbReference type="Proteomes" id="UP000663870">
    <property type="component" value="Unassembled WGS sequence"/>
</dbReference>
<comment type="caution">
    <text evidence="2">The sequence shown here is derived from an EMBL/GenBank/DDBJ whole genome shotgun (WGS) entry which is preliminary data.</text>
</comment>
<dbReference type="AlphaFoldDB" id="A0A814TSS9"/>
<dbReference type="Proteomes" id="UP000663854">
    <property type="component" value="Unassembled WGS sequence"/>
</dbReference>
<dbReference type="EMBL" id="CAJNOL010000680">
    <property type="protein sequence ID" value="CAF1164012.1"/>
    <property type="molecule type" value="Genomic_DNA"/>
</dbReference>
<reference evidence="2" key="1">
    <citation type="submission" date="2021-02" db="EMBL/GenBank/DDBJ databases">
        <authorList>
            <person name="Nowell W R."/>
        </authorList>
    </citation>
    <scope>NUCLEOTIDE SEQUENCE</scope>
</reference>
<proteinExistence type="predicted"/>